<dbReference type="InterPro" id="IPR003817">
    <property type="entry name" value="PS_Dcarbxylase"/>
</dbReference>
<dbReference type="EMBL" id="LAZR01059053">
    <property type="protein sequence ID" value="KKK68606.1"/>
    <property type="molecule type" value="Genomic_DNA"/>
</dbReference>
<proteinExistence type="predicted"/>
<evidence type="ECO:0000256" key="2">
    <source>
        <dbReference type="ARBA" id="ARBA00023239"/>
    </source>
</evidence>
<organism evidence="3">
    <name type="scientific">marine sediment metagenome</name>
    <dbReference type="NCBI Taxonomy" id="412755"/>
    <lineage>
        <taxon>unclassified sequences</taxon>
        <taxon>metagenomes</taxon>
        <taxon>ecological metagenomes</taxon>
    </lineage>
</organism>
<gene>
    <name evidence="3" type="ORF">LCGC14_2942360</name>
</gene>
<dbReference type="PANTHER" id="PTHR10067">
    <property type="entry name" value="PHOSPHATIDYLSERINE DECARBOXYLASE"/>
    <property type="match status" value="1"/>
</dbReference>
<comment type="caution">
    <text evidence="3">The sequence shown here is derived from an EMBL/GenBank/DDBJ whole genome shotgun (WGS) entry which is preliminary data.</text>
</comment>
<dbReference type="AlphaFoldDB" id="A0A0F9A8P9"/>
<protein>
    <recommendedName>
        <fullName evidence="4">Phosphatidylserine decarboxylase</fullName>
    </recommendedName>
</protein>
<keyword evidence="1" id="KW-0210">Decarboxylase</keyword>
<dbReference type="Pfam" id="PF02666">
    <property type="entry name" value="PS_Dcarbxylase"/>
    <property type="match status" value="1"/>
</dbReference>
<accession>A0A0F9A8P9</accession>
<name>A0A0F9A8P9_9ZZZZ</name>
<evidence type="ECO:0000313" key="3">
    <source>
        <dbReference type="EMBL" id="KKK68606.1"/>
    </source>
</evidence>
<dbReference type="PANTHER" id="PTHR10067:SF13">
    <property type="entry name" value="PHOSPHATIDYLSERINE DECARBOXYLASE"/>
    <property type="match status" value="1"/>
</dbReference>
<sequence length="79" mass="8282">IIIESPLGLVAVLPIGMGQVSSVNLTVQVGATLAKGEEFGYFTFGGSDIIIMFEANKVKVTAQVGTHYKQGKEVAIAVE</sequence>
<dbReference type="GO" id="GO:0004609">
    <property type="term" value="F:phosphatidylserine decarboxylase activity"/>
    <property type="evidence" value="ECO:0007669"/>
    <property type="project" value="InterPro"/>
</dbReference>
<evidence type="ECO:0008006" key="4">
    <source>
        <dbReference type="Google" id="ProtNLM"/>
    </source>
</evidence>
<reference evidence="3" key="1">
    <citation type="journal article" date="2015" name="Nature">
        <title>Complex archaea that bridge the gap between prokaryotes and eukaryotes.</title>
        <authorList>
            <person name="Spang A."/>
            <person name="Saw J.H."/>
            <person name="Jorgensen S.L."/>
            <person name="Zaremba-Niedzwiedzka K."/>
            <person name="Martijn J."/>
            <person name="Lind A.E."/>
            <person name="van Eijk R."/>
            <person name="Schleper C."/>
            <person name="Guy L."/>
            <person name="Ettema T.J."/>
        </authorList>
    </citation>
    <scope>NUCLEOTIDE SEQUENCE</scope>
</reference>
<evidence type="ECO:0000256" key="1">
    <source>
        <dbReference type="ARBA" id="ARBA00022793"/>
    </source>
</evidence>
<dbReference type="GO" id="GO:0008654">
    <property type="term" value="P:phospholipid biosynthetic process"/>
    <property type="evidence" value="ECO:0007669"/>
    <property type="project" value="InterPro"/>
</dbReference>
<keyword evidence="2" id="KW-0456">Lyase</keyword>
<feature type="non-terminal residue" evidence="3">
    <location>
        <position position="1"/>
    </location>
</feature>